<accession>A0ABX3RSL2</accession>
<keyword evidence="2" id="KW-1185">Reference proteome</keyword>
<comment type="caution">
    <text evidence="1">The sequence shown here is derived from an EMBL/GenBank/DDBJ whole genome shotgun (WGS) entry which is preliminary data.</text>
</comment>
<evidence type="ECO:0000313" key="2">
    <source>
        <dbReference type="Proteomes" id="UP000192693"/>
    </source>
</evidence>
<evidence type="ECO:0000313" key="1">
    <source>
        <dbReference type="EMBL" id="OQZ96938.1"/>
    </source>
</evidence>
<dbReference type="RefSeq" id="WP_083037684.1">
    <property type="nucleotide sequence ID" value="NZ_JACKSG010000351.1"/>
</dbReference>
<gene>
    <name evidence="1" type="ORF">BST10_10205</name>
</gene>
<organism evidence="1 2">
    <name type="scientific">Mycolicibacter algericus DSM 45454</name>
    <dbReference type="NCBI Taxonomy" id="723879"/>
    <lineage>
        <taxon>Bacteria</taxon>
        <taxon>Bacillati</taxon>
        <taxon>Actinomycetota</taxon>
        <taxon>Actinomycetes</taxon>
        <taxon>Mycobacteriales</taxon>
        <taxon>Mycobacteriaceae</taxon>
        <taxon>Mycolicibacter</taxon>
    </lineage>
</organism>
<dbReference type="Proteomes" id="UP000192693">
    <property type="component" value="Unassembled WGS sequence"/>
</dbReference>
<name>A0ABX3RSL2_MYCAL</name>
<sequence>MTPKPLCTRCGQRPMRSRQLCQNCYESDRARIDWQPSYVDAQPIRDHILALRAGGISNKRLRQLSGVSHNTIQVIITGRPERGTGPTKRVWRRTAVKLLAVPIPEIPHRVAAAGRKVPALGTRRRLQALVAAGYSRRYLCARIGMAESNGGRLWREDKDLVLATTARAVDALFAELQMQPGPSSRARNEGRRRRWPLPLDWDEDTIDDPAAAAVPSWTVRDRRAEQLEDIAERQATVQRLTDLGLSAQEIAERLSISSKQVVRDRAALRIEQAS</sequence>
<evidence type="ECO:0008006" key="3">
    <source>
        <dbReference type="Google" id="ProtNLM"/>
    </source>
</evidence>
<proteinExistence type="predicted"/>
<dbReference type="EMBL" id="MVHC01000008">
    <property type="protein sequence ID" value="OQZ96938.1"/>
    <property type="molecule type" value="Genomic_DNA"/>
</dbReference>
<protein>
    <recommendedName>
        <fullName evidence="3">Helix-turn-helix DNA binding domain protein</fullName>
    </recommendedName>
</protein>
<reference evidence="1 2" key="1">
    <citation type="submission" date="2016-12" db="EMBL/GenBank/DDBJ databases">
        <title>The new phylogeny of genus Mycobacterium.</title>
        <authorList>
            <person name="Tortoli E."/>
            <person name="Trovato A."/>
            <person name="Cirillo D.M."/>
        </authorList>
    </citation>
    <scope>NUCLEOTIDE SEQUENCE [LARGE SCALE GENOMIC DNA]</scope>
    <source>
        <strain evidence="1 2">DSM 45454</strain>
    </source>
</reference>